<accession>A0A3E0W9R0</accession>
<feature type="compositionally biased region" description="Low complexity" evidence="1">
    <location>
        <begin position="9"/>
        <end position="20"/>
    </location>
</feature>
<dbReference type="AlphaFoldDB" id="A0A3E0W9R0"/>
<comment type="caution">
    <text evidence="2">The sequence shown here is derived from an EMBL/GenBank/DDBJ whole genome shotgun (WGS) entry which is preliminary data.</text>
</comment>
<reference evidence="2 3" key="1">
    <citation type="submission" date="2017-04" db="EMBL/GenBank/DDBJ databases">
        <title>Comparative genome analysis of Subtercola boreus.</title>
        <authorList>
            <person name="Cho Y.-J."/>
            <person name="Cho A."/>
            <person name="Kim O.-S."/>
            <person name="Lee J.-I."/>
        </authorList>
    </citation>
    <scope>NUCLEOTIDE SEQUENCE [LARGE SCALE GENOMIC DNA]</scope>
    <source>
        <strain evidence="2 3">P28004</strain>
    </source>
</reference>
<feature type="region of interest" description="Disordered" evidence="1">
    <location>
        <begin position="1"/>
        <end position="25"/>
    </location>
</feature>
<sequence>MEVLGTTEAGGESVSASAESNTDAVEVQPLSMATKQDAPTRKVAVCSFMIDGTSFANTTWHRHKSRGFFTDHIRLDCVPVVFTEP</sequence>
<evidence type="ECO:0000313" key="2">
    <source>
        <dbReference type="EMBL" id="RFA25921.1"/>
    </source>
</evidence>
<dbReference type="Proteomes" id="UP000257080">
    <property type="component" value="Unassembled WGS sequence"/>
</dbReference>
<proteinExistence type="predicted"/>
<organism evidence="2 3">
    <name type="scientific">Subtercola boreus</name>
    <dbReference type="NCBI Taxonomy" id="120213"/>
    <lineage>
        <taxon>Bacteria</taxon>
        <taxon>Bacillati</taxon>
        <taxon>Actinomycetota</taxon>
        <taxon>Actinomycetes</taxon>
        <taxon>Micrococcales</taxon>
        <taxon>Microbacteriaceae</taxon>
        <taxon>Subtercola</taxon>
    </lineage>
</organism>
<gene>
    <name evidence="2" type="ORF">B7R25_11710</name>
</gene>
<evidence type="ECO:0000256" key="1">
    <source>
        <dbReference type="SAM" id="MobiDB-lite"/>
    </source>
</evidence>
<name>A0A3E0W9R0_9MICO</name>
<protein>
    <submittedName>
        <fullName evidence="2">Uncharacterized protein</fullName>
    </submittedName>
</protein>
<dbReference type="EMBL" id="NBXE01000029">
    <property type="protein sequence ID" value="RFA25921.1"/>
    <property type="molecule type" value="Genomic_DNA"/>
</dbReference>
<evidence type="ECO:0000313" key="3">
    <source>
        <dbReference type="Proteomes" id="UP000257080"/>
    </source>
</evidence>